<dbReference type="Proteomes" id="UP000005064">
    <property type="component" value="Unassembled WGS sequence"/>
</dbReference>
<organism evidence="1 2">
    <name type="scientific">Rhodococcus pyridinivorans AK37</name>
    <dbReference type="NCBI Taxonomy" id="1114960"/>
    <lineage>
        <taxon>Bacteria</taxon>
        <taxon>Bacillati</taxon>
        <taxon>Actinomycetota</taxon>
        <taxon>Actinomycetes</taxon>
        <taxon>Mycobacteriales</taxon>
        <taxon>Nocardiaceae</taxon>
        <taxon>Rhodococcus</taxon>
    </lineage>
</organism>
<gene>
    <name evidence="1" type="ORF">AK37_07738</name>
</gene>
<evidence type="ECO:0000313" key="2">
    <source>
        <dbReference type="Proteomes" id="UP000005064"/>
    </source>
</evidence>
<name>H0JPJ0_9NOCA</name>
<dbReference type="EMBL" id="AHBW01000035">
    <property type="protein sequence ID" value="EHK84766.1"/>
    <property type="molecule type" value="Genomic_DNA"/>
</dbReference>
<accession>H0JPJ0</accession>
<evidence type="ECO:0000313" key="1">
    <source>
        <dbReference type="EMBL" id="EHK84766.1"/>
    </source>
</evidence>
<sequence>MAGEGGFVVDESSCDRVVANGADRFDDPFDGALVRVLDVVDGRVEPRDELIELPRGANARG</sequence>
<protein>
    <submittedName>
        <fullName evidence="1">Uncharacterized protein</fullName>
    </submittedName>
</protein>
<comment type="caution">
    <text evidence="1">The sequence shown here is derived from an EMBL/GenBank/DDBJ whole genome shotgun (WGS) entry which is preliminary data.</text>
</comment>
<proteinExistence type="predicted"/>
<reference evidence="1 2" key="1">
    <citation type="submission" date="2011-12" db="EMBL/GenBank/DDBJ databases">
        <authorList>
            <person name="Kriszt B."/>
            <person name="Tancsics A."/>
            <person name="Cserhati M."/>
            <person name="Toth A."/>
            <person name="Nagy I."/>
            <person name="Horvath B."/>
            <person name="Tamura T."/>
            <person name="Kukolya J."/>
            <person name="Szoboszlay S."/>
        </authorList>
    </citation>
    <scope>NUCLEOTIDE SEQUENCE [LARGE SCALE GENOMIC DNA]</scope>
    <source>
        <strain evidence="1 2">AK37</strain>
    </source>
</reference>
<dbReference type="AlphaFoldDB" id="H0JPJ0"/>